<keyword evidence="1" id="KW-0472">Membrane</keyword>
<feature type="transmembrane region" description="Helical" evidence="1">
    <location>
        <begin position="44"/>
        <end position="66"/>
    </location>
</feature>
<keyword evidence="1 2" id="KW-0812">Transmembrane</keyword>
<dbReference type="AlphaFoldDB" id="A0A1Y0IEC5"/>
<accession>A0A1Y0IEC5</accession>
<keyword evidence="3" id="KW-1185">Reference proteome</keyword>
<name>A0A1Y0IEC5_9GAMM</name>
<sequence length="134" mass="14489">MHLLKHVPLFAVILIIYNITAFMGEGSTPMEAALFSLNLVSGATLTLTLDMFMVLLGLLVMFIELLKATRSSVASVIDHGLSTVVLIVFILELILVKNTGTPGFLVLTILAFLDVVAGFTVTISSARRDVMVEH</sequence>
<reference evidence="2 3" key="1">
    <citation type="submission" date="2017-05" db="EMBL/GenBank/DDBJ databases">
        <title>Genomic insights into alkan degradation activity of Oleiphilus messinensis.</title>
        <authorList>
            <person name="Kozyavkin S.A."/>
            <person name="Slesarev A.I."/>
            <person name="Golyshin P.N."/>
            <person name="Korzhenkov A."/>
            <person name="Golyshina O.N."/>
            <person name="Toshchakov S.V."/>
        </authorList>
    </citation>
    <scope>NUCLEOTIDE SEQUENCE [LARGE SCALE GENOMIC DNA]</scope>
    <source>
        <strain evidence="2 3">ME102</strain>
    </source>
</reference>
<organism evidence="2 3">
    <name type="scientific">Oleiphilus messinensis</name>
    <dbReference type="NCBI Taxonomy" id="141451"/>
    <lineage>
        <taxon>Bacteria</taxon>
        <taxon>Pseudomonadati</taxon>
        <taxon>Pseudomonadota</taxon>
        <taxon>Gammaproteobacteria</taxon>
        <taxon>Oceanospirillales</taxon>
        <taxon>Oleiphilaceae</taxon>
        <taxon>Oleiphilus</taxon>
    </lineage>
</organism>
<evidence type="ECO:0000256" key="1">
    <source>
        <dbReference type="SAM" id="Phobius"/>
    </source>
</evidence>
<gene>
    <name evidence="2" type="ORF">OLMES_4899</name>
</gene>
<dbReference type="EMBL" id="CP021425">
    <property type="protein sequence ID" value="ARU58887.1"/>
    <property type="molecule type" value="Genomic_DNA"/>
</dbReference>
<feature type="transmembrane region" description="Helical" evidence="1">
    <location>
        <begin position="102"/>
        <end position="123"/>
    </location>
</feature>
<dbReference type="Proteomes" id="UP000196027">
    <property type="component" value="Chromosome"/>
</dbReference>
<dbReference type="KEGG" id="ome:OLMES_4899"/>
<feature type="transmembrane region" description="Helical" evidence="1">
    <location>
        <begin position="73"/>
        <end position="96"/>
    </location>
</feature>
<feature type="transmembrane region" description="Helical" evidence="1">
    <location>
        <begin position="7"/>
        <end position="24"/>
    </location>
</feature>
<evidence type="ECO:0000313" key="3">
    <source>
        <dbReference type="Proteomes" id="UP000196027"/>
    </source>
</evidence>
<proteinExistence type="predicted"/>
<dbReference type="OrthoDB" id="9811032at2"/>
<evidence type="ECO:0000313" key="2">
    <source>
        <dbReference type="EMBL" id="ARU58887.1"/>
    </source>
</evidence>
<protein>
    <submittedName>
        <fullName evidence="2">Transmembrane protein</fullName>
    </submittedName>
</protein>
<dbReference type="RefSeq" id="WP_087463615.1">
    <property type="nucleotide sequence ID" value="NZ_CP021425.1"/>
</dbReference>
<keyword evidence="1" id="KW-1133">Transmembrane helix</keyword>